<organism evidence="2 3">
    <name type="scientific">Dorcoceras hygrometricum</name>
    <dbReference type="NCBI Taxonomy" id="472368"/>
    <lineage>
        <taxon>Eukaryota</taxon>
        <taxon>Viridiplantae</taxon>
        <taxon>Streptophyta</taxon>
        <taxon>Embryophyta</taxon>
        <taxon>Tracheophyta</taxon>
        <taxon>Spermatophyta</taxon>
        <taxon>Magnoliopsida</taxon>
        <taxon>eudicotyledons</taxon>
        <taxon>Gunneridae</taxon>
        <taxon>Pentapetalae</taxon>
        <taxon>asterids</taxon>
        <taxon>lamiids</taxon>
        <taxon>Lamiales</taxon>
        <taxon>Gesneriaceae</taxon>
        <taxon>Didymocarpoideae</taxon>
        <taxon>Trichosporeae</taxon>
        <taxon>Loxocarpinae</taxon>
        <taxon>Dorcoceras</taxon>
    </lineage>
</organism>
<gene>
    <name evidence="2" type="ORF">F511_23240</name>
</gene>
<feature type="region of interest" description="Disordered" evidence="1">
    <location>
        <begin position="91"/>
        <end position="134"/>
    </location>
</feature>
<keyword evidence="3" id="KW-1185">Reference proteome</keyword>
<dbReference type="Proteomes" id="UP000250235">
    <property type="component" value="Unassembled WGS sequence"/>
</dbReference>
<protein>
    <submittedName>
        <fullName evidence="2">Uncharacterized protein</fullName>
    </submittedName>
</protein>
<dbReference type="AlphaFoldDB" id="A0A2Z7AW02"/>
<evidence type="ECO:0000313" key="3">
    <source>
        <dbReference type="Proteomes" id="UP000250235"/>
    </source>
</evidence>
<proteinExistence type="predicted"/>
<reference evidence="2 3" key="1">
    <citation type="journal article" date="2015" name="Proc. Natl. Acad. Sci. U.S.A.">
        <title>The resurrection genome of Boea hygrometrica: A blueprint for survival of dehydration.</title>
        <authorList>
            <person name="Xiao L."/>
            <person name="Yang G."/>
            <person name="Zhang L."/>
            <person name="Yang X."/>
            <person name="Zhao S."/>
            <person name="Ji Z."/>
            <person name="Zhou Q."/>
            <person name="Hu M."/>
            <person name="Wang Y."/>
            <person name="Chen M."/>
            <person name="Xu Y."/>
            <person name="Jin H."/>
            <person name="Xiao X."/>
            <person name="Hu G."/>
            <person name="Bao F."/>
            <person name="Hu Y."/>
            <person name="Wan P."/>
            <person name="Li L."/>
            <person name="Deng X."/>
            <person name="Kuang T."/>
            <person name="Xiang C."/>
            <person name="Zhu J.K."/>
            <person name="Oliver M.J."/>
            <person name="He Y."/>
        </authorList>
    </citation>
    <scope>NUCLEOTIDE SEQUENCE [LARGE SCALE GENOMIC DNA]</scope>
    <source>
        <strain evidence="3">cv. XS01</strain>
    </source>
</reference>
<evidence type="ECO:0000256" key="1">
    <source>
        <dbReference type="SAM" id="MobiDB-lite"/>
    </source>
</evidence>
<evidence type="ECO:0000313" key="2">
    <source>
        <dbReference type="EMBL" id="KZV25528.1"/>
    </source>
</evidence>
<accession>A0A2Z7AW02</accession>
<name>A0A2Z7AW02_9LAMI</name>
<dbReference type="EMBL" id="KV011867">
    <property type="protein sequence ID" value="KZV25528.1"/>
    <property type="molecule type" value="Genomic_DNA"/>
</dbReference>
<sequence length="362" mass="40089">MRCGSYPLRSKWLTDPIREMRVRYCRSLSSTEAYGSYPLVPRRSITVHTNLNNKRLTDPIKEMRVRYCRSPSSTEAYGSYPLVPRRSITVHTNLNNKNNPTPKTSRPLLSSNTPPPPTRRRRRHRRSSPEIVSGQFDEENPFVLISSALLVQPDEGVSDLVVDRIGDNLPQSTEKCRILVIPVGARHRCQQGNPLKNPMNVIEAQNFGKNHRPAAASRGGPSGAPQRARRHARWSRMVADQGQFVARPVAPQAAQPCANRCAVADAASCACRATMRDDAREAAAGREELCGDGAWWPTRLIAPPCCPSCALNARPSRPWLRRLLVSSCDDGAWSAAHVAAARAVFRRAKFLRRCSGAAPAMS</sequence>
<feature type="compositionally biased region" description="Low complexity" evidence="1">
    <location>
        <begin position="92"/>
        <end position="112"/>
    </location>
</feature>